<proteinExistence type="predicted"/>
<evidence type="ECO:0000313" key="3">
    <source>
        <dbReference type="Proteomes" id="UP000663860"/>
    </source>
</evidence>
<evidence type="ECO:0008006" key="4">
    <source>
        <dbReference type="Google" id="ProtNLM"/>
    </source>
</evidence>
<name>A0A813MW12_9BILA</name>
<dbReference type="EMBL" id="CAJOBB010000297">
    <property type="protein sequence ID" value="CAF3642988.1"/>
    <property type="molecule type" value="Genomic_DNA"/>
</dbReference>
<organism evidence="1 3">
    <name type="scientific">Adineta steineri</name>
    <dbReference type="NCBI Taxonomy" id="433720"/>
    <lineage>
        <taxon>Eukaryota</taxon>
        <taxon>Metazoa</taxon>
        <taxon>Spiralia</taxon>
        <taxon>Gnathifera</taxon>
        <taxon>Rotifera</taxon>
        <taxon>Eurotatoria</taxon>
        <taxon>Bdelloidea</taxon>
        <taxon>Adinetida</taxon>
        <taxon>Adinetidae</taxon>
        <taxon>Adineta</taxon>
    </lineage>
</organism>
<evidence type="ECO:0000313" key="1">
    <source>
        <dbReference type="EMBL" id="CAF0726455.1"/>
    </source>
</evidence>
<dbReference type="AlphaFoldDB" id="A0A813MW12"/>
<sequence>MASFILTKTRLEELPDELLLLICEYLSSTEILFSFVGLNSRLSKTISGFCRHVVLAQIPFKRFNYICKTILPQIGTQISSLVVSNDWKGVLSKIFLNYFGKQMSLIFPCLKQLILPTYLIDSLASFLDCLQNLPLLFEIKIMSVYEMGTSSTSQQILLEKLFTANNNRLTSILFDDDSLSFSYKNNTDVNYLHIENLVIELDCLSDLHRLLTDLPQLKSIDVAINGEDLEIDEDIKYIPIVTLKYFRLRSFIQSWTLADLVTIFRRIPNIEELIIQINTHYDTRLIDGEQMYSHLSSLLSLKKFTYFLQFQDISLVDTTDIISSWKEFQQDFICINSDDNESIILYSLPFNYPYLTLRYTLAKNKNFSDNYGYEVKCLTLYEVSTRIAETFSIINKCHRMQRLILQIYPEIIPESFQEIQLRKLPYLTFFVAFQTLSINTDDFKRLLEAAPNLYHMAIAYELLDSLFASDIVCNLLGRRVTDLLIGITSEINSEAMPIFITRLASVCPSLKHLYFHSKDSKNSTESIILTVLNHLSKWNCLISFGVANIKIDSKILTKGIREWIIENSTLHDNDSFLTDYSADTFRLWL</sequence>
<dbReference type="Proteomes" id="UP000663868">
    <property type="component" value="Unassembled WGS sequence"/>
</dbReference>
<dbReference type="EMBL" id="CAJNOE010000012">
    <property type="protein sequence ID" value="CAF0726455.1"/>
    <property type="molecule type" value="Genomic_DNA"/>
</dbReference>
<comment type="caution">
    <text evidence="1">The sequence shown here is derived from an EMBL/GenBank/DDBJ whole genome shotgun (WGS) entry which is preliminary data.</text>
</comment>
<evidence type="ECO:0000313" key="2">
    <source>
        <dbReference type="EMBL" id="CAF3642988.1"/>
    </source>
</evidence>
<gene>
    <name evidence="1" type="ORF">IZO911_LOCUS2464</name>
    <name evidence="2" type="ORF">KXQ929_LOCUS7306</name>
</gene>
<reference evidence="1" key="1">
    <citation type="submission" date="2021-02" db="EMBL/GenBank/DDBJ databases">
        <authorList>
            <person name="Nowell W R."/>
        </authorList>
    </citation>
    <scope>NUCLEOTIDE SEQUENCE</scope>
</reference>
<accession>A0A813MW12</accession>
<protein>
    <recommendedName>
        <fullName evidence="4">F-box domain-containing protein</fullName>
    </recommendedName>
</protein>
<dbReference type="Proteomes" id="UP000663860">
    <property type="component" value="Unassembled WGS sequence"/>
</dbReference>